<dbReference type="EMBL" id="JXLN01010042">
    <property type="protein sequence ID" value="KPM05001.1"/>
    <property type="molecule type" value="Genomic_DNA"/>
</dbReference>
<organism evidence="1 2">
    <name type="scientific">Sarcoptes scabiei</name>
    <name type="common">Itch mite</name>
    <name type="synonym">Acarus scabiei</name>
    <dbReference type="NCBI Taxonomy" id="52283"/>
    <lineage>
        <taxon>Eukaryota</taxon>
        <taxon>Metazoa</taxon>
        <taxon>Ecdysozoa</taxon>
        <taxon>Arthropoda</taxon>
        <taxon>Chelicerata</taxon>
        <taxon>Arachnida</taxon>
        <taxon>Acari</taxon>
        <taxon>Acariformes</taxon>
        <taxon>Sarcoptiformes</taxon>
        <taxon>Astigmata</taxon>
        <taxon>Psoroptidia</taxon>
        <taxon>Sarcoptoidea</taxon>
        <taxon>Sarcoptidae</taxon>
        <taxon>Sarcoptinae</taxon>
        <taxon>Sarcoptes</taxon>
    </lineage>
</organism>
<dbReference type="AlphaFoldDB" id="A0A132A245"/>
<proteinExistence type="predicted"/>
<protein>
    <submittedName>
        <fullName evidence="1">Uncharacterized protein</fullName>
    </submittedName>
</protein>
<dbReference type="Proteomes" id="UP000616769">
    <property type="component" value="Unassembled WGS sequence"/>
</dbReference>
<name>A0A132A245_SARSC</name>
<reference evidence="1 2" key="1">
    <citation type="journal article" date="2015" name="Parasit. Vectors">
        <title>Draft genome of the scabies mite.</title>
        <authorList>
            <person name="Rider S.D.Jr."/>
            <person name="Morgan M.S."/>
            <person name="Arlian L.G."/>
        </authorList>
    </citation>
    <scope>NUCLEOTIDE SEQUENCE [LARGE SCALE GENOMIC DNA]</scope>
    <source>
        <strain evidence="1">Arlian Lab</strain>
    </source>
</reference>
<dbReference type="VEuPathDB" id="VectorBase:SSCA007147"/>
<accession>A0A132A245</accession>
<evidence type="ECO:0000313" key="1">
    <source>
        <dbReference type="EMBL" id="KPM05001.1"/>
    </source>
</evidence>
<gene>
    <name evidence="1" type="ORF">QR98_0034590</name>
</gene>
<evidence type="ECO:0000313" key="2">
    <source>
        <dbReference type="Proteomes" id="UP000616769"/>
    </source>
</evidence>
<sequence>MSRRKNVSEGSLIRCASKDQSDSQSFPYRILVIIKLFCYEKNFAFVNLLARQQPQKLYAMRKLPAE</sequence>
<comment type="caution">
    <text evidence="1">The sequence shown here is derived from an EMBL/GenBank/DDBJ whole genome shotgun (WGS) entry which is preliminary data.</text>
</comment>